<dbReference type="EMBL" id="JAUCMV010000005">
    <property type="protein sequence ID" value="KAK0395039.1"/>
    <property type="molecule type" value="Genomic_DNA"/>
</dbReference>
<evidence type="ECO:0000313" key="1">
    <source>
        <dbReference type="EMBL" id="KAK0395039.1"/>
    </source>
</evidence>
<dbReference type="AlphaFoldDB" id="A0AA39GXN6"/>
<reference evidence="1" key="1">
    <citation type="submission" date="2023-06" db="EMBL/GenBank/DDBJ databases">
        <title>Genomic analysis of the entomopathogenic nematode Steinernema hermaphroditum.</title>
        <authorList>
            <person name="Schwarz E.M."/>
            <person name="Heppert J.K."/>
            <person name="Baniya A."/>
            <person name="Schwartz H.T."/>
            <person name="Tan C.-H."/>
            <person name="Antoshechkin I."/>
            <person name="Sternberg P.W."/>
            <person name="Goodrich-Blair H."/>
            <person name="Dillman A.R."/>
        </authorList>
    </citation>
    <scope>NUCLEOTIDE SEQUENCE</scope>
    <source>
        <strain evidence="1">PS9179</strain>
        <tissue evidence="1">Whole animal</tissue>
    </source>
</reference>
<proteinExistence type="predicted"/>
<gene>
    <name evidence="1" type="ORF">QR680_001080</name>
</gene>
<keyword evidence="2" id="KW-1185">Reference proteome</keyword>
<dbReference type="Proteomes" id="UP001175271">
    <property type="component" value="Unassembled WGS sequence"/>
</dbReference>
<name>A0AA39GXN6_9BILA</name>
<evidence type="ECO:0000313" key="2">
    <source>
        <dbReference type="Proteomes" id="UP001175271"/>
    </source>
</evidence>
<protein>
    <submittedName>
        <fullName evidence="1">Uncharacterized protein</fullName>
    </submittedName>
</protein>
<sequence>MSDYQLVRARSAVALRSPSTVLITRTRSVPDLSIYSSVYKPQWSYYRTAYPLYDDWYSRYLCNRYYYPYTYRSSLYSNYYWDSLTLPSYYRYGYPYYNYYYSRPYNPYLSSRLNYLMDKSYWWERDRYFYPTYYYRRYYDWLYD</sequence>
<organism evidence="1 2">
    <name type="scientific">Steinernema hermaphroditum</name>
    <dbReference type="NCBI Taxonomy" id="289476"/>
    <lineage>
        <taxon>Eukaryota</taxon>
        <taxon>Metazoa</taxon>
        <taxon>Ecdysozoa</taxon>
        <taxon>Nematoda</taxon>
        <taxon>Chromadorea</taxon>
        <taxon>Rhabditida</taxon>
        <taxon>Tylenchina</taxon>
        <taxon>Panagrolaimomorpha</taxon>
        <taxon>Strongyloidoidea</taxon>
        <taxon>Steinernematidae</taxon>
        <taxon>Steinernema</taxon>
    </lineage>
</organism>
<comment type="caution">
    <text evidence="1">The sequence shown here is derived from an EMBL/GenBank/DDBJ whole genome shotgun (WGS) entry which is preliminary data.</text>
</comment>
<accession>A0AA39GXN6</accession>